<protein>
    <submittedName>
        <fullName evidence="2">Uncharacterized protein</fullName>
    </submittedName>
</protein>
<evidence type="ECO:0000256" key="1">
    <source>
        <dbReference type="SAM" id="MobiDB-lite"/>
    </source>
</evidence>
<reference evidence="2" key="1">
    <citation type="submission" date="2025-08" db="UniProtKB">
        <authorList>
            <consortium name="Ensembl"/>
        </authorList>
    </citation>
    <scope>IDENTIFICATION</scope>
</reference>
<sequence length="301" mass="31194">SRNPPTKAPHSQARAHSQHTRTPTLPRACRPPPGAPPRPPLSVVPARLGQGLAPVCGQRSSIGTDTLLSGRSADGGTWAARAPGCRGRGRRVRSTACSVIVFSAGTCHVLLPGPALPADTPSCLLGWGPQDPGAAHVLTLPSPHRAGCWQDGHLGHGGQFAPASGAQHQCAAPLPAAALRGHWHLAGPVLGPPAAHPQCAVFHLPALEASIRSGQDSSHLQPHLYHFLYPGHLESKSSIRRVLAITTVLSLAYSVTQVRGRGQAAGAWACTAAGPGRGASGHQVQGLKHSMPRRKRLQAAC</sequence>
<dbReference type="AlphaFoldDB" id="A0A8C2Y0P3"/>
<accession>A0A8C2Y0P3</accession>
<dbReference type="Ensembl" id="ENSCHIT00010052065.1">
    <property type="protein sequence ID" value="ENSCHIP00010037080.1"/>
    <property type="gene ID" value="ENSCHIG00010027608.1"/>
</dbReference>
<feature type="region of interest" description="Disordered" evidence="1">
    <location>
        <begin position="1"/>
        <end position="41"/>
    </location>
</feature>
<evidence type="ECO:0000313" key="2">
    <source>
        <dbReference type="Ensembl" id="ENSCHIP00010037080.1"/>
    </source>
</evidence>
<feature type="compositionally biased region" description="Pro residues" evidence="1">
    <location>
        <begin position="29"/>
        <end position="41"/>
    </location>
</feature>
<organism evidence="2">
    <name type="scientific">Capra hircus</name>
    <name type="common">Goat</name>
    <dbReference type="NCBI Taxonomy" id="9925"/>
    <lineage>
        <taxon>Eukaryota</taxon>
        <taxon>Metazoa</taxon>
        <taxon>Chordata</taxon>
        <taxon>Craniata</taxon>
        <taxon>Vertebrata</taxon>
        <taxon>Euteleostomi</taxon>
        <taxon>Mammalia</taxon>
        <taxon>Eutheria</taxon>
        <taxon>Laurasiatheria</taxon>
        <taxon>Artiodactyla</taxon>
        <taxon>Ruminantia</taxon>
        <taxon>Pecora</taxon>
        <taxon>Bovidae</taxon>
        <taxon>Caprinae</taxon>
        <taxon>Capra</taxon>
    </lineage>
</organism>
<proteinExistence type="predicted"/>
<name>A0A8C2Y0P3_CAPHI</name>